<feature type="chain" id="PRO_5004235233" evidence="1">
    <location>
        <begin position="21"/>
        <end position="189"/>
    </location>
</feature>
<dbReference type="AGR" id="FB:FBgn0261291"/>
<organism evidence="2 4">
    <name type="scientific">Drosophila melanogaster</name>
    <name type="common">Fruit fly</name>
    <dbReference type="NCBI Taxonomy" id="7227"/>
    <lineage>
        <taxon>Eukaryota</taxon>
        <taxon>Metazoa</taxon>
        <taxon>Ecdysozoa</taxon>
        <taxon>Arthropoda</taxon>
        <taxon>Hexapoda</taxon>
        <taxon>Insecta</taxon>
        <taxon>Pterygota</taxon>
        <taxon>Neoptera</taxon>
        <taxon>Endopterygota</taxon>
        <taxon>Diptera</taxon>
        <taxon>Brachycera</taxon>
        <taxon>Muscomorpha</taxon>
        <taxon>Ephydroidea</taxon>
        <taxon>Drosophilidae</taxon>
        <taxon>Drosophila</taxon>
        <taxon>Sophophora</taxon>
    </lineage>
</organism>
<dbReference type="GO" id="GO:0007606">
    <property type="term" value="P:sensory perception of chemical stimulus"/>
    <property type="evidence" value="ECO:0000250"/>
    <property type="project" value="FlyBase"/>
</dbReference>
<proteinExistence type="predicted"/>
<dbReference type="HOGENOM" id="CLU_115081_1_0_1"/>
<dbReference type="FunCoup" id="Q4AB33">
    <property type="interactions" value="6"/>
</dbReference>
<reference evidence="2 4" key="8">
    <citation type="journal article" date="2007" name="Science">
        <title>Sequence finishing and mapping of Drosophila melanogaster heterochromatin.</title>
        <authorList>
            <person name="Hoskins R.A."/>
            <person name="Carlson J.W."/>
            <person name="Kennedy C."/>
            <person name="Acevedo D."/>
            <person name="Evans-Holm M."/>
            <person name="Frise E."/>
            <person name="Wan K.H."/>
            <person name="Park S."/>
            <person name="Mendez-Lago M."/>
            <person name="Rossi F."/>
            <person name="Villasante A."/>
            <person name="Dimitri P."/>
            <person name="Karpen G.H."/>
            <person name="Celniker S.E."/>
        </authorList>
    </citation>
    <scope>NUCLEOTIDE SEQUENCE [LARGE SCALE GENOMIC DNA]</scope>
    <source>
        <strain evidence="4">Berkeley</strain>
    </source>
</reference>
<dbReference type="Proteomes" id="UP000000803">
    <property type="component" value="Chromosome 3R"/>
</dbReference>
<dbReference type="OMA" id="IMQRGLC"/>
<reference evidence="2 4" key="4">
    <citation type="journal article" date="2002" name="Genome Biol.">
        <title>The transposable elements of the Drosophila melanogaster euchromatin: a genomics perspective.</title>
        <authorList>
            <person name="Kaminker J.S."/>
            <person name="Bergman C.M."/>
            <person name="Kronmiller B."/>
            <person name="Carlson J."/>
            <person name="Svirskas R."/>
            <person name="Patel S."/>
            <person name="Frise E."/>
            <person name="Wheeler D.A."/>
            <person name="Lewis S.E."/>
            <person name="Rubin G.M."/>
            <person name="Ashburner M."/>
            <person name="Celniker S.E."/>
        </authorList>
    </citation>
    <scope>NUCLEOTIDE SEQUENCE [LARGE SCALE GENOMIC DNA]</scope>
    <source>
        <strain evidence="4">Berkeley</strain>
    </source>
</reference>
<dbReference type="RefSeq" id="NP_001027174.1">
    <property type="nucleotide sequence ID" value="NM_001032003.2"/>
</dbReference>
<evidence type="ECO:0000313" key="3">
    <source>
        <dbReference type="FlyBase" id="FBgn0261291"/>
    </source>
</evidence>
<reference evidence="2 4" key="1">
    <citation type="journal article" date="2000" name="Science">
        <title>The genome sequence of Drosophila melanogaster.</title>
        <authorList>
            <person name="Adams M.D."/>
            <person name="Celniker S.E."/>
            <person name="Holt R.A."/>
            <person name="Evans C.A."/>
            <person name="Gocayne J.D."/>
            <person name="Amanatides P.G."/>
            <person name="Scherer S.E."/>
            <person name="Li P.W."/>
            <person name="Hoskins R.A."/>
            <person name="Galle R.F."/>
            <person name="George R.A."/>
            <person name="Lewis S.E."/>
            <person name="Richards S."/>
            <person name="Ashburner M."/>
            <person name="Henderson S.N."/>
            <person name="Sutton G.G."/>
            <person name="Wortman J.R."/>
            <person name="Yandell M.D."/>
            <person name="Zhang Q."/>
            <person name="Chen L.X."/>
            <person name="Brandon R.C."/>
            <person name="Rogers Y.H."/>
            <person name="Blazej R.G."/>
            <person name="Champe M."/>
            <person name="Pfeiffer B.D."/>
            <person name="Wan K.H."/>
            <person name="Doyle C."/>
            <person name="Baxter E.G."/>
            <person name="Helt G."/>
            <person name="Nelson C.R."/>
            <person name="Gabor G.L."/>
            <person name="Abril J.F."/>
            <person name="Agbayani A."/>
            <person name="An H.J."/>
            <person name="Andrews-Pfannkoch C."/>
            <person name="Baldwin D."/>
            <person name="Ballew R.M."/>
            <person name="Basu A."/>
            <person name="Baxendale J."/>
            <person name="Bayraktaroglu L."/>
            <person name="Beasley E.M."/>
            <person name="Beeson K.Y."/>
            <person name="Benos P.V."/>
            <person name="Berman B.P."/>
            <person name="Bhandari D."/>
            <person name="Bolshakov S."/>
            <person name="Borkova D."/>
            <person name="Botchan M.R."/>
            <person name="Bouck J."/>
            <person name="Brokstein P."/>
            <person name="Brottier P."/>
            <person name="Burtis K.C."/>
            <person name="Busam D.A."/>
            <person name="Butler H."/>
            <person name="Cadieu E."/>
            <person name="Center A."/>
            <person name="Chandra I."/>
            <person name="Cherry J.M."/>
            <person name="Cawley S."/>
            <person name="Dahlke C."/>
            <person name="Davenport L.B."/>
            <person name="Davies P."/>
            <person name="de Pablos B."/>
            <person name="Delcher A."/>
            <person name="Deng Z."/>
            <person name="Mays A.D."/>
            <person name="Dew I."/>
            <person name="Dietz S.M."/>
            <person name="Dodson K."/>
            <person name="Doup L.E."/>
            <person name="Downes M."/>
            <person name="Dugan-Rocha S."/>
            <person name="Dunkov B.C."/>
            <person name="Dunn P."/>
            <person name="Durbin K.J."/>
            <person name="Evangelista C.C."/>
            <person name="Ferraz C."/>
            <person name="Ferriera S."/>
            <person name="Fleischmann W."/>
            <person name="Fosler C."/>
            <person name="Gabrielian A.E."/>
            <person name="Garg N.S."/>
            <person name="Gelbart W.M."/>
            <person name="Glasser K."/>
            <person name="Glodek A."/>
            <person name="Gong F."/>
            <person name="Gorrell J.H."/>
            <person name="Gu Z."/>
            <person name="Guan P."/>
            <person name="Harris M."/>
            <person name="Harris N.L."/>
            <person name="Harvey D."/>
            <person name="Heiman T.J."/>
            <person name="Hernandez J.R."/>
            <person name="Houck J."/>
            <person name="Hostin D."/>
            <person name="Houston K.A."/>
            <person name="Howland T.J."/>
            <person name="Wei M.H."/>
            <person name="Ibegwam C."/>
            <person name="Jalali M."/>
            <person name="Kalush F."/>
            <person name="Karpen G.H."/>
            <person name="Ke Z."/>
            <person name="Kennison J.A."/>
            <person name="Ketchum K.A."/>
            <person name="Kimmel B.E."/>
            <person name="Kodira C.D."/>
            <person name="Kraft C."/>
            <person name="Kravitz S."/>
            <person name="Kulp D."/>
            <person name="Lai Z."/>
            <person name="Lasko P."/>
            <person name="Lei Y."/>
            <person name="Levitsky A.A."/>
            <person name="Li J."/>
            <person name="Li Z."/>
            <person name="Liang Y."/>
            <person name="Lin X."/>
            <person name="Liu X."/>
            <person name="Mattei B."/>
            <person name="McIntosh T.C."/>
            <person name="McLeod M.P."/>
            <person name="McPherson D."/>
            <person name="Merkulov G."/>
            <person name="Milshina N.V."/>
            <person name="Mobarry C."/>
            <person name="Morris J."/>
            <person name="Moshrefi A."/>
            <person name="Mount S.M."/>
            <person name="Moy M."/>
            <person name="Murphy B."/>
            <person name="Murphy L."/>
            <person name="Muzny D.M."/>
            <person name="Nelson D.L."/>
            <person name="Nelson D.R."/>
            <person name="Nelson K.A."/>
            <person name="Nixon K."/>
            <person name="Nusskern D.R."/>
            <person name="Pacleb J.M."/>
            <person name="Palazzolo M."/>
            <person name="Pittman G.S."/>
            <person name="Pan S."/>
            <person name="Pollard J."/>
            <person name="Puri V."/>
            <person name="Reese M.G."/>
            <person name="Reinert K."/>
            <person name="Remington K."/>
            <person name="Saunders R.D."/>
            <person name="Scheeler F."/>
            <person name="Shen H."/>
            <person name="Shue B.C."/>
            <person name="Siden-Kiamos I."/>
            <person name="Simpson M."/>
            <person name="Skupski M.P."/>
            <person name="Smith T."/>
            <person name="Spier E."/>
            <person name="Spradling A.C."/>
            <person name="Stapleton M."/>
            <person name="Strong R."/>
            <person name="Sun E."/>
            <person name="Svirskas R."/>
            <person name="Tector C."/>
            <person name="Turner R."/>
            <person name="Venter E."/>
            <person name="Wang A.H."/>
            <person name="Wang X."/>
            <person name="Wang Z.Y."/>
            <person name="Wassarman D.A."/>
            <person name="Weinstock G.M."/>
            <person name="Weissenbach J."/>
            <person name="Williams S.M."/>
            <person name="WoodageT"/>
            <person name="Worley K.C."/>
            <person name="Wu D."/>
            <person name="Yang S."/>
            <person name="Yao Q.A."/>
            <person name="Ye J."/>
            <person name="Yeh R.F."/>
            <person name="Zaveri J.S."/>
            <person name="Zhan M."/>
            <person name="Zhang G."/>
            <person name="Zhao Q."/>
            <person name="Zheng L."/>
            <person name="Zheng X.H."/>
            <person name="Zhong F.N."/>
            <person name="Zhong W."/>
            <person name="Zhou X."/>
            <person name="Zhu S."/>
            <person name="Zhu X."/>
            <person name="Smith H.O."/>
            <person name="Gibbs R.A."/>
            <person name="Myers E.W."/>
            <person name="Rubin G.M."/>
            <person name="Venter J.C."/>
        </authorList>
    </citation>
    <scope>NUCLEOTIDE SEQUENCE [LARGE SCALE GENOMIC DNA]</scope>
    <source>
        <strain evidence="4">Berkeley</strain>
    </source>
</reference>
<dbReference type="GO" id="GO:0005576">
    <property type="term" value="C:extracellular region"/>
    <property type="evidence" value="ECO:0000255"/>
    <property type="project" value="FlyBase"/>
</dbReference>
<dbReference type="InterPro" id="IPR010512">
    <property type="entry name" value="DUF1091"/>
</dbReference>
<reference evidence="2 4" key="5">
    <citation type="journal article" date="2002" name="Genome Biol.">
        <title>Heterochromatic sequences in a Drosophila whole-genome shotgun assembly.</title>
        <authorList>
            <person name="Hoskins R.A."/>
            <person name="Smith C.D."/>
            <person name="Carlson J.W."/>
            <person name="Carvalho A.B."/>
            <person name="Halpern A."/>
            <person name="Kaminker J.S."/>
            <person name="Kennedy C."/>
            <person name="Mungall C.J."/>
            <person name="Sullivan B.A."/>
            <person name="Sutton G.G."/>
            <person name="Yasuhara J.C."/>
            <person name="Wakimoto B.T."/>
            <person name="Myers E.W."/>
            <person name="Celniker S.E."/>
            <person name="Rubin G.M."/>
            <person name="Karpen G.H."/>
        </authorList>
    </citation>
    <scope>NUCLEOTIDE SEQUENCE [LARGE SCALE GENOMIC DNA]</scope>
    <source>
        <strain evidence="4">Berkeley</strain>
    </source>
</reference>
<reference evidence="2 4" key="3">
    <citation type="journal article" date="2002" name="Genome Biol.">
        <title>Annotation of the Drosophila melanogaster euchromatic genome: a systematic review.</title>
        <authorList>
            <person name="Misra S."/>
            <person name="Crosby M.A."/>
            <person name="Mungall C.J."/>
            <person name="Matthews B.B."/>
            <person name="Campbell K.S."/>
            <person name="Hradecky P."/>
            <person name="Huang Y."/>
            <person name="Kaminker J.S."/>
            <person name="Millburn G.H."/>
            <person name="Prochnik S.E."/>
            <person name="Smith C.D."/>
            <person name="Tupy J.L."/>
            <person name="Whitfied E.J."/>
            <person name="Bayraktaroglu L."/>
            <person name="Berman B.P."/>
            <person name="Bettencourt B.R."/>
            <person name="Celniker S.E."/>
            <person name="de Grey A.D."/>
            <person name="Drysdale R.A."/>
            <person name="Harris N.L."/>
            <person name="Richter J."/>
            <person name="Russo S."/>
            <person name="Schroeder A.J."/>
            <person name="Shu S.Q."/>
            <person name="Stapleton M."/>
            <person name="Yamada C."/>
            <person name="Ashburner M."/>
            <person name="Gelbart W.M."/>
            <person name="Rubin G.M."/>
            <person name="Lewis S.E."/>
        </authorList>
    </citation>
    <scope>GENOME REANNOTATION</scope>
    <source>
        <strain evidence="4">Berkeley</strain>
    </source>
</reference>
<dbReference type="STRING" id="7227.FBpp0091011"/>
<dbReference type="Pfam" id="PF06477">
    <property type="entry name" value="DUF1091"/>
    <property type="match status" value="1"/>
</dbReference>
<keyword evidence="4" id="KW-1185">Reference proteome</keyword>
<reference evidence="2 4" key="2">
    <citation type="journal article" date="2002" name="Genome Biol.">
        <title>Finishing a whole-genome shotgun: release 3 of the Drosophila melanogaster euchromatic genome sequence.</title>
        <authorList>
            <person name="Celniker S.E."/>
            <person name="Wheeler D.A."/>
            <person name="Kronmiller B."/>
            <person name="Carlson J.W."/>
            <person name="Halpern A."/>
            <person name="Patel S."/>
            <person name="Adams M."/>
            <person name="Champe M."/>
            <person name="Dugan S.P."/>
            <person name="Frise E."/>
            <person name="Hodgson A."/>
            <person name="George R.A."/>
            <person name="Hoskins R.A."/>
            <person name="Laverty T."/>
            <person name="Muzny D.M."/>
            <person name="Nelson C.R."/>
            <person name="Pacleb J.M."/>
            <person name="Park S."/>
            <person name="Pfeiffer B.D."/>
            <person name="Richards S."/>
            <person name="Sodergren E.J."/>
            <person name="Svirskas R."/>
            <person name="Tabor P.E."/>
            <person name="Wan K."/>
            <person name="Stapleton M."/>
            <person name="Sutton G.G."/>
            <person name="Venter C."/>
            <person name="Weinstock G."/>
            <person name="Scherer S.E."/>
            <person name="Myers E.W."/>
            <person name="Gibbs R.A."/>
            <person name="Rubin G.M."/>
        </authorList>
    </citation>
    <scope>NUCLEOTIDE SEQUENCE [LARGE SCALE GENOMIC DNA]</scope>
    <source>
        <strain evidence="4">Berkeley</strain>
    </source>
</reference>
<reference evidence="2 4" key="6">
    <citation type="journal article" date="2005" name="PLoS Comput. Biol.">
        <title>Combined evidence annotation of transposable elements in genome sequences.</title>
        <authorList>
            <person name="Quesneville H."/>
            <person name="Bergman C.M."/>
            <person name="Andrieu O."/>
            <person name="Autard D."/>
            <person name="Nouaud D."/>
            <person name="Ashburner M."/>
            <person name="Anxolabehere D."/>
        </authorList>
    </citation>
    <scope>NUCLEOTIDE SEQUENCE [LARGE SCALE GENOMIC DNA]</scope>
    <source>
        <strain evidence="4">Berkeley</strain>
    </source>
</reference>
<sequence length="189" mass="21922">MLKYTVLVLLIGIPKLLLQAQMSYEAIFVSVTSEENSKPFDLSNLRLIGRERILNGTFEILEDLDDEHFQISVEIYTNPARDGNYKLLPMSVPRQGVCTFFKKYGFYFRDCIKNGINTDLFLNTTSCLFPKGHYYLKNVTINVQNWPKIMQRGLCRHIAFFYKNNVPMGSYNLTSSIEDRAPNFNLRPL</sequence>
<reference evidence="2 4" key="10">
    <citation type="journal article" date="2015" name="G3 (Bethesda)">
        <title>Gene Model Annotations for Drosophila melanogaster: The Rule-Benders.</title>
        <authorList>
            <consortium name="FlyBase Consortium"/>
            <person name="Crosby M.A."/>
            <person name="Gramates L.S."/>
            <person name="Dos Santos G."/>
            <person name="Matthews B.B."/>
            <person name="St Pierre S.E."/>
            <person name="Zhou P."/>
            <person name="Schroeder A.J."/>
            <person name="Falls K."/>
            <person name="Emmert D.B."/>
            <person name="Russo S.M."/>
            <person name="Gelbart W.M."/>
            <person name="null"/>
        </authorList>
    </citation>
    <scope>NUCLEOTIDE SEQUENCE [LARGE SCALE GENOMIC DNA]</scope>
    <source>
        <strain evidence="4">Berkeley</strain>
    </source>
</reference>
<dbReference type="InParanoid" id="Q4AB33"/>
<evidence type="ECO:0000313" key="4">
    <source>
        <dbReference type="Proteomes" id="UP000000803"/>
    </source>
</evidence>
<dbReference type="OrthoDB" id="7925769at2759"/>
<gene>
    <name evidence="2 3" type="primary">CheA86a</name>
    <name evidence="2" type="synonym">Dmel\CG33698</name>
    <name evidence="2 3" type="ORF">CG33698</name>
    <name evidence="2" type="ORF">Dmel_CG33698</name>
</gene>
<feature type="signal peptide" evidence="1">
    <location>
        <begin position="1"/>
        <end position="20"/>
    </location>
</feature>
<dbReference type="BioGRID-ORCS" id="3772145">
    <property type="hits" value="0 hits in 1 CRISPR screen"/>
</dbReference>
<dbReference type="AlphaFoldDB" id="Q4AB33"/>
<reference evidence="2 4" key="7">
    <citation type="journal article" date="2007" name="Science">
        <title>The Release 5.1 annotation of Drosophila melanogaster heterochromatin.</title>
        <authorList>
            <person name="Smith C.D."/>
            <person name="Shu S."/>
            <person name="Mungall C.J."/>
            <person name="Karpen G.H."/>
        </authorList>
    </citation>
    <scope>NUCLEOTIDE SEQUENCE [LARGE SCALE GENOMIC DNA]</scope>
    <source>
        <strain evidence="4">Berkeley</strain>
    </source>
</reference>
<dbReference type="UCSC" id="CG33698-RA">
    <property type="organism name" value="d. melanogaster"/>
</dbReference>
<evidence type="ECO:0000256" key="1">
    <source>
        <dbReference type="SAM" id="SignalP"/>
    </source>
</evidence>
<dbReference type="CTD" id="3772145"/>
<dbReference type="KEGG" id="dme:Dmel_CG33698"/>
<dbReference type="PANTHER" id="PTHR21112:SF0">
    <property type="entry name" value="CHEMOSENSORY PROTEIN A 29A-RELATED"/>
    <property type="match status" value="1"/>
</dbReference>
<name>Q4AB33_DROME</name>
<reference evidence="2 4" key="11">
    <citation type="journal article" date="2015" name="Genome Res.">
        <title>The Release 6 reference sequence of the Drosophila melanogaster genome.</title>
        <authorList>
            <person name="Hoskins R.A."/>
            <person name="Carlson J.W."/>
            <person name="Wan K.H."/>
            <person name="Park S."/>
            <person name="Mendez I."/>
            <person name="Galle S.E."/>
            <person name="Booth B.W."/>
            <person name="Pfeiffer B.D."/>
            <person name="George R.A."/>
            <person name="Svirskas R."/>
            <person name="Krzywinski M."/>
            <person name="Schein J."/>
            <person name="Accardo M.C."/>
            <person name="Damia E."/>
            <person name="Messina G."/>
            <person name="Mendez-Lago M."/>
            <person name="de Pablos B."/>
            <person name="Demakova O.V."/>
            <person name="Andreyeva E.N."/>
            <person name="Boldyreva L.V."/>
            <person name="Marra M."/>
            <person name="Carvalho A.B."/>
            <person name="Dimitri P."/>
            <person name="Villasante A."/>
            <person name="Zhimulev I.F."/>
            <person name="Rubin G.M."/>
            <person name="Karpen G.H."/>
            <person name="Celniker S.E."/>
        </authorList>
    </citation>
    <scope>NUCLEOTIDE SEQUENCE [LARGE SCALE GENOMIC DNA]</scope>
    <source>
        <strain evidence="4">Berkeley</strain>
    </source>
</reference>
<accession>Q4AB33</accession>
<evidence type="ECO:0000313" key="2">
    <source>
        <dbReference type="EMBL" id="AAZ52549.1"/>
    </source>
</evidence>
<dbReference type="FlyBase" id="FBgn0261291">
    <property type="gene designation" value="CheA86a"/>
</dbReference>
<dbReference type="Bgee" id="FBgn0261291">
    <property type="expression patterns" value="Expressed in spermatocyte in testis and 5 other cell types or tissues"/>
</dbReference>
<reference evidence="2 4" key="9">
    <citation type="journal article" date="2015" name="G3 (Bethesda)">
        <title>Gene Model Annotations for Drosophila melanogaster: Impact of High-Throughput Data.</title>
        <authorList>
            <consortium name="FlyBase Consortium"/>
            <person name="Matthews B.B."/>
            <person name="Dos Santos G."/>
            <person name="Crosby M.A."/>
            <person name="Emmert D.B."/>
            <person name="St Pierre S.E."/>
            <person name="Gramates L.S."/>
            <person name="Zhou P."/>
            <person name="Schroeder A.J."/>
            <person name="Falls K."/>
            <person name="Strelets V."/>
            <person name="Russo S.M."/>
            <person name="Gelbart W.M."/>
            <person name="null"/>
        </authorList>
    </citation>
    <scope>NUCLEOTIDE SEQUENCE [LARGE SCALE GENOMIC DNA]</scope>
    <source>
        <strain evidence="4">Berkeley</strain>
    </source>
</reference>
<dbReference type="PaxDb" id="7227-FBpp0091011"/>
<dbReference type="GeneID" id="3772145"/>
<dbReference type="VEuPathDB" id="VectorBase:FBgn0261291"/>
<protein>
    <submittedName>
        <fullName evidence="2">Chemosensory protein A 86a</fullName>
    </submittedName>
</protein>
<dbReference type="PANTHER" id="PTHR21112">
    <property type="entry name" value="CHEMOSENSORY PROTEIN A 29A-RELATED"/>
    <property type="match status" value="1"/>
</dbReference>
<keyword evidence="1" id="KW-0732">Signal</keyword>
<dbReference type="PhylomeDB" id="Q4AB33"/>
<dbReference type="EMBL" id="AE014297">
    <property type="protein sequence ID" value="AAZ52549.1"/>
    <property type="molecule type" value="Genomic_DNA"/>
</dbReference>